<dbReference type="NCBIfam" id="NF002139">
    <property type="entry name" value="PRK00977.1-3"/>
    <property type="match status" value="1"/>
</dbReference>
<evidence type="ECO:0000256" key="6">
    <source>
        <dbReference type="HAMAP-Rule" id="MF_00337"/>
    </source>
</evidence>
<gene>
    <name evidence="6" type="primary">xseB</name>
    <name evidence="7" type="ORF">F1193_11015</name>
</gene>
<keyword evidence="8" id="KW-1185">Reference proteome</keyword>
<comment type="caution">
    <text evidence="7">The sequence shown here is derived from an EMBL/GenBank/DDBJ whole genome shotgun (WGS) entry which is preliminary data.</text>
</comment>
<dbReference type="GO" id="GO:0005829">
    <property type="term" value="C:cytosol"/>
    <property type="evidence" value="ECO:0007669"/>
    <property type="project" value="TreeGrafter"/>
</dbReference>
<protein>
    <recommendedName>
        <fullName evidence="6">Exodeoxyribonuclease 7 small subunit</fullName>
        <ecNumber evidence="6">3.1.11.6</ecNumber>
    </recommendedName>
    <alternativeName>
        <fullName evidence="6">Exodeoxyribonuclease VII small subunit</fullName>
        <shortName evidence="6">Exonuclease VII small subunit</shortName>
    </alternativeName>
</protein>
<accession>A0A5M6HVI5</accession>
<evidence type="ECO:0000313" key="7">
    <source>
        <dbReference type="EMBL" id="KAA5599906.1"/>
    </source>
</evidence>
<evidence type="ECO:0000256" key="1">
    <source>
        <dbReference type="ARBA" id="ARBA00009998"/>
    </source>
</evidence>
<dbReference type="Proteomes" id="UP000323886">
    <property type="component" value="Unassembled WGS sequence"/>
</dbReference>
<name>A0A5M6HVI5_9HYPH</name>
<comment type="similarity">
    <text evidence="1 6">Belongs to the XseB family.</text>
</comment>
<dbReference type="HAMAP" id="MF_00337">
    <property type="entry name" value="Exonuc_7_S"/>
    <property type="match status" value="1"/>
</dbReference>
<evidence type="ECO:0000256" key="5">
    <source>
        <dbReference type="ARBA" id="ARBA00022839"/>
    </source>
</evidence>
<dbReference type="PANTHER" id="PTHR34137:SF1">
    <property type="entry name" value="EXODEOXYRIBONUCLEASE 7 SMALL SUBUNIT"/>
    <property type="match status" value="1"/>
</dbReference>
<dbReference type="Pfam" id="PF02609">
    <property type="entry name" value="Exonuc_VII_S"/>
    <property type="match status" value="1"/>
</dbReference>
<reference evidence="7 8" key="1">
    <citation type="submission" date="2019-09" db="EMBL/GenBank/DDBJ databases">
        <title>Draft Whole-Genome sequence of Blastochloris sulfoviridis DSM 729.</title>
        <authorList>
            <person name="Meyer T.E."/>
            <person name="Kyndt J.A."/>
        </authorList>
    </citation>
    <scope>NUCLEOTIDE SEQUENCE [LARGE SCALE GENOMIC DNA]</scope>
    <source>
        <strain evidence="7 8">DSM 729</strain>
    </source>
</reference>
<dbReference type="GO" id="GO:0006308">
    <property type="term" value="P:DNA catabolic process"/>
    <property type="evidence" value="ECO:0007669"/>
    <property type="project" value="UniProtKB-UniRule"/>
</dbReference>
<dbReference type="Gene3D" id="1.10.287.1040">
    <property type="entry name" value="Exonuclease VII, small subunit"/>
    <property type="match status" value="1"/>
</dbReference>
<dbReference type="PANTHER" id="PTHR34137">
    <property type="entry name" value="EXODEOXYRIBONUCLEASE 7 SMALL SUBUNIT"/>
    <property type="match status" value="1"/>
</dbReference>
<dbReference type="SUPFAM" id="SSF116842">
    <property type="entry name" value="XseB-like"/>
    <property type="match status" value="1"/>
</dbReference>
<proteinExistence type="inferred from homology"/>
<sequence length="102" mass="10985">MFFHKSGSRSCGNDSQEAPVTADAHADVATLSFEKALDELEKIVGRLERGDVPLEESIAIYERGEALKARCSQLLAEAEARIERITLSADGKPSGTAPLDPE</sequence>
<evidence type="ECO:0000256" key="3">
    <source>
        <dbReference type="ARBA" id="ARBA00022722"/>
    </source>
</evidence>
<comment type="catalytic activity">
    <reaction evidence="6">
        <text>Exonucleolytic cleavage in either 5'- to 3'- or 3'- to 5'-direction to yield nucleoside 5'-phosphates.</text>
        <dbReference type="EC" id="3.1.11.6"/>
    </reaction>
</comment>
<dbReference type="AlphaFoldDB" id="A0A5M6HVI5"/>
<evidence type="ECO:0000256" key="2">
    <source>
        <dbReference type="ARBA" id="ARBA00022490"/>
    </source>
</evidence>
<comment type="subunit">
    <text evidence="6">Heterooligomer composed of large and small subunits.</text>
</comment>
<keyword evidence="4 6" id="KW-0378">Hydrolase</keyword>
<comment type="function">
    <text evidence="6">Bidirectionally degrades single-stranded DNA into large acid-insoluble oligonucleotides, which are then degraded further into small acid-soluble oligonucleotides.</text>
</comment>
<dbReference type="InterPro" id="IPR037004">
    <property type="entry name" value="Exonuc_VII_ssu_sf"/>
</dbReference>
<comment type="subcellular location">
    <subcellularLocation>
        <location evidence="6">Cytoplasm</location>
    </subcellularLocation>
</comment>
<keyword evidence="3 6" id="KW-0540">Nuclease</keyword>
<dbReference type="OrthoDB" id="9808145at2"/>
<keyword evidence="2 6" id="KW-0963">Cytoplasm</keyword>
<keyword evidence="5 6" id="KW-0269">Exonuclease</keyword>
<dbReference type="InterPro" id="IPR003761">
    <property type="entry name" value="Exonuc_VII_S"/>
</dbReference>
<dbReference type="NCBIfam" id="TIGR01280">
    <property type="entry name" value="xseB"/>
    <property type="match status" value="1"/>
</dbReference>
<organism evidence="7 8">
    <name type="scientific">Blastochloris sulfoviridis</name>
    <dbReference type="NCBI Taxonomy" id="50712"/>
    <lineage>
        <taxon>Bacteria</taxon>
        <taxon>Pseudomonadati</taxon>
        <taxon>Pseudomonadota</taxon>
        <taxon>Alphaproteobacteria</taxon>
        <taxon>Hyphomicrobiales</taxon>
        <taxon>Blastochloridaceae</taxon>
        <taxon>Blastochloris</taxon>
    </lineage>
</organism>
<evidence type="ECO:0000256" key="4">
    <source>
        <dbReference type="ARBA" id="ARBA00022801"/>
    </source>
</evidence>
<evidence type="ECO:0000313" key="8">
    <source>
        <dbReference type="Proteomes" id="UP000323886"/>
    </source>
</evidence>
<dbReference type="EMBL" id="VWPL01000018">
    <property type="protein sequence ID" value="KAA5599906.1"/>
    <property type="molecule type" value="Genomic_DNA"/>
</dbReference>
<dbReference type="EC" id="3.1.11.6" evidence="6"/>
<dbReference type="GO" id="GO:0009318">
    <property type="term" value="C:exodeoxyribonuclease VII complex"/>
    <property type="evidence" value="ECO:0007669"/>
    <property type="project" value="UniProtKB-UniRule"/>
</dbReference>
<dbReference type="GO" id="GO:0008855">
    <property type="term" value="F:exodeoxyribonuclease VII activity"/>
    <property type="evidence" value="ECO:0007669"/>
    <property type="project" value="UniProtKB-UniRule"/>
</dbReference>